<dbReference type="OrthoDB" id="2475196at2"/>
<sequence length="340" mass="38387">MDTTKKLNRRETLTQLASLQTSPQPSRQTSYTSSEALLPLITRGIALCHELGQGGYDEITLAAQTLISYLHPLRSIVKDSSSQRKVAAHLLAEALLLLATLGIHREGILSSVHYAEQAFEYSIESEDIELQLIILKRLMWIYSCNRQYKQATSTASAALSILNNTRMPISARTRRSIWSGFAKFQARVGQQVKALQALELAYTYFITNDEASPIYSDYHWLSGALLDEGLTYYYLGQHEKALNAFAKIIPLGTVKPQLPISSERVRIEILNYQTLASLKLPNSRKDKALSICLWKSGIEHSKSLQSELRLTEAIRAYDIMEALWSNEQDVIELRDIATHW</sequence>
<proteinExistence type="predicted"/>
<comment type="caution">
    <text evidence="1">The sequence shown here is derived from an EMBL/GenBank/DDBJ whole genome shotgun (WGS) entry which is preliminary data.</text>
</comment>
<evidence type="ECO:0000313" key="2">
    <source>
        <dbReference type="Proteomes" id="UP000287352"/>
    </source>
</evidence>
<protein>
    <recommendedName>
        <fullName evidence="3">MalT-like TPR region domain-containing protein</fullName>
    </recommendedName>
</protein>
<keyword evidence="2" id="KW-1185">Reference proteome</keyword>
<dbReference type="InterPro" id="IPR011990">
    <property type="entry name" value="TPR-like_helical_dom_sf"/>
</dbReference>
<evidence type="ECO:0000313" key="1">
    <source>
        <dbReference type="EMBL" id="GCE15953.1"/>
    </source>
</evidence>
<dbReference type="AlphaFoldDB" id="A0A402A9W9"/>
<dbReference type="Gene3D" id="1.25.40.10">
    <property type="entry name" value="Tetratricopeptide repeat domain"/>
    <property type="match status" value="1"/>
</dbReference>
<dbReference type="EMBL" id="BIFR01000002">
    <property type="protein sequence ID" value="GCE15953.1"/>
    <property type="molecule type" value="Genomic_DNA"/>
</dbReference>
<reference evidence="2" key="1">
    <citation type="submission" date="2018-12" db="EMBL/GenBank/DDBJ databases">
        <title>Tengunoibacter tsumagoiensis gen. nov., sp. nov., Dictyobacter kobayashii sp. nov., D. alpinus sp. nov., and D. joshuensis sp. nov. and description of Dictyobacteraceae fam. nov. within the order Ktedonobacterales isolated from Tengu-no-mugimeshi.</title>
        <authorList>
            <person name="Wang C.M."/>
            <person name="Zheng Y."/>
            <person name="Sakai Y."/>
            <person name="Toyoda A."/>
            <person name="Minakuchi Y."/>
            <person name="Abe K."/>
            <person name="Yokota A."/>
            <person name="Yabe S."/>
        </authorList>
    </citation>
    <scope>NUCLEOTIDE SEQUENCE [LARGE SCALE GENOMIC DNA]</scope>
    <source>
        <strain evidence="2">Uno3</strain>
    </source>
</reference>
<gene>
    <name evidence="1" type="ORF">KTT_58120</name>
</gene>
<dbReference type="Proteomes" id="UP000287352">
    <property type="component" value="Unassembled WGS sequence"/>
</dbReference>
<organism evidence="1 2">
    <name type="scientific">Tengunoibacter tsumagoiensis</name>
    <dbReference type="NCBI Taxonomy" id="2014871"/>
    <lineage>
        <taxon>Bacteria</taxon>
        <taxon>Bacillati</taxon>
        <taxon>Chloroflexota</taxon>
        <taxon>Ktedonobacteria</taxon>
        <taxon>Ktedonobacterales</taxon>
        <taxon>Dictyobacteraceae</taxon>
        <taxon>Tengunoibacter</taxon>
    </lineage>
</organism>
<evidence type="ECO:0008006" key="3">
    <source>
        <dbReference type="Google" id="ProtNLM"/>
    </source>
</evidence>
<dbReference type="RefSeq" id="WP_126583351.1">
    <property type="nucleotide sequence ID" value="NZ_BIFR01000002.1"/>
</dbReference>
<accession>A0A402A9W9</accession>
<name>A0A402A9W9_9CHLR</name>
<dbReference type="SUPFAM" id="SSF48452">
    <property type="entry name" value="TPR-like"/>
    <property type="match status" value="1"/>
</dbReference>